<dbReference type="InterPro" id="IPR000873">
    <property type="entry name" value="AMP-dep_synth/lig_dom"/>
</dbReference>
<dbReference type="PANTHER" id="PTHR43845:SF1">
    <property type="entry name" value="BLR5969 PROTEIN"/>
    <property type="match status" value="1"/>
</dbReference>
<dbReference type="PANTHER" id="PTHR43845">
    <property type="entry name" value="BLR5969 PROTEIN"/>
    <property type="match status" value="1"/>
</dbReference>
<proteinExistence type="predicted"/>
<comment type="caution">
    <text evidence="3">The sequence shown here is derived from an EMBL/GenBank/DDBJ whole genome shotgun (WGS) entry which is preliminary data.</text>
</comment>
<gene>
    <name evidence="3" type="ORF">ALO_01964</name>
</gene>
<dbReference type="InterPro" id="IPR042099">
    <property type="entry name" value="ANL_N_sf"/>
</dbReference>
<protein>
    <submittedName>
        <fullName evidence="3">Coenzyme F390 synthetase</fullName>
    </submittedName>
</protein>
<sequence length="464" mass="50585">MSGKGIAKTPLEAWIMQKIGVNAPSLTREHIQQYQLHKLRQVIRSAREHSPFYRRLFKGLAARDLGRLSDLGCFPFTSAADIRQQGLQFLTVSQGEISRVVTMDTSGTAGQPKRLYFTPSDQELTVDFFQQGMSGLVTSGQKVLVLLPGERNGSVGSLLAAALNRLGAEPVLHGAVTNLPDTLALMMRQQADSLVGIPAQVLALAHYGENKGYSVRLKSLLLSTDHVPAAVSRELERIWGCRVFQHYGMTEMGLGGGLDCEAHAGYHLREADLYFEIIDPLTGESVPAGQEGEVVFTTLTRQGMPLIRYRTGDLSRFLTEPCPCGTVLRRLEPIAARTGSRILTAGNRSFSLADLDEALFDLPGLIGFTAAVDDRQRAAKLRITAMTAGQDREAAKRSIEAALRQVPAICGSRRDRTLKVTMEISLQGDTLFPGTAKRIIRELNQSDGSQDDLSLPARENSIGG</sequence>
<keyword evidence="4" id="KW-1185">Reference proteome</keyword>
<evidence type="ECO:0000313" key="4">
    <source>
        <dbReference type="Proteomes" id="UP000003240"/>
    </source>
</evidence>
<dbReference type="Proteomes" id="UP000003240">
    <property type="component" value="Unassembled WGS sequence"/>
</dbReference>
<dbReference type="STRING" id="1009370.ALO_01964"/>
<dbReference type="Gene3D" id="3.40.50.12780">
    <property type="entry name" value="N-terminal domain of ligase-like"/>
    <property type="match status" value="1"/>
</dbReference>
<dbReference type="RefSeq" id="WP_004092238.1">
    <property type="nucleotide sequence ID" value="NZ_AFGF01000016.1"/>
</dbReference>
<dbReference type="Pfam" id="PF00501">
    <property type="entry name" value="AMP-binding"/>
    <property type="match status" value="1"/>
</dbReference>
<dbReference type="SUPFAM" id="SSF56801">
    <property type="entry name" value="Acetyl-CoA synthetase-like"/>
    <property type="match status" value="1"/>
</dbReference>
<dbReference type="EMBL" id="AFGF01000016">
    <property type="protein sequence ID" value="EGO65642.1"/>
    <property type="molecule type" value="Genomic_DNA"/>
</dbReference>
<organism evidence="3 4">
    <name type="scientific">Acetonema longum DSM 6540</name>
    <dbReference type="NCBI Taxonomy" id="1009370"/>
    <lineage>
        <taxon>Bacteria</taxon>
        <taxon>Bacillati</taxon>
        <taxon>Bacillota</taxon>
        <taxon>Negativicutes</taxon>
        <taxon>Acetonemataceae</taxon>
        <taxon>Acetonema</taxon>
    </lineage>
</organism>
<dbReference type="NCBIfam" id="NF045666">
    <property type="entry name" value="DVU1553_fam_AMP"/>
    <property type="match status" value="1"/>
</dbReference>
<evidence type="ECO:0000256" key="1">
    <source>
        <dbReference type="SAM" id="MobiDB-lite"/>
    </source>
</evidence>
<name>F7NED0_9FIRM</name>
<feature type="domain" description="AMP-dependent synthetase/ligase" evidence="2">
    <location>
        <begin position="104"/>
        <end position="296"/>
    </location>
</feature>
<dbReference type="AlphaFoldDB" id="F7NED0"/>
<feature type="region of interest" description="Disordered" evidence="1">
    <location>
        <begin position="445"/>
        <end position="464"/>
    </location>
</feature>
<evidence type="ECO:0000313" key="3">
    <source>
        <dbReference type="EMBL" id="EGO65642.1"/>
    </source>
</evidence>
<accession>F7NED0</accession>
<evidence type="ECO:0000259" key="2">
    <source>
        <dbReference type="Pfam" id="PF00501"/>
    </source>
</evidence>
<reference evidence="3 4" key="1">
    <citation type="journal article" date="2011" name="EMBO J.">
        <title>Structural diversity of bacterial flagellar motors.</title>
        <authorList>
            <person name="Chen S."/>
            <person name="Beeby M."/>
            <person name="Murphy G.E."/>
            <person name="Leadbetter J.R."/>
            <person name="Hendrixson D.R."/>
            <person name="Briegel A."/>
            <person name="Li Z."/>
            <person name="Shi J."/>
            <person name="Tocheva E.I."/>
            <person name="Muller A."/>
            <person name="Dobro M.J."/>
            <person name="Jensen G.J."/>
        </authorList>
    </citation>
    <scope>NUCLEOTIDE SEQUENCE [LARGE SCALE GENOMIC DNA]</scope>
    <source>
        <strain evidence="3 4">DSM 6540</strain>
    </source>
</reference>
<dbReference type="eggNOG" id="COG1541">
    <property type="taxonomic scope" value="Bacteria"/>
</dbReference>